<dbReference type="GO" id="GO:0009847">
    <property type="term" value="P:spore germination"/>
    <property type="evidence" value="ECO:0007669"/>
    <property type="project" value="InterPro"/>
</dbReference>
<evidence type="ECO:0000256" key="3">
    <source>
        <dbReference type="SAM" id="MobiDB-lite"/>
    </source>
</evidence>
<comment type="caution">
    <text evidence="5">The sequence shown here is derived from an EMBL/GenBank/DDBJ whole genome shotgun (WGS) entry which is preliminary data.</text>
</comment>
<name>A0A1T2XJJ4_9BACL</name>
<dbReference type="RefSeq" id="WP_233146889.1">
    <property type="nucleotide sequence ID" value="NZ_MSZX01000002.1"/>
</dbReference>
<evidence type="ECO:0000313" key="6">
    <source>
        <dbReference type="Proteomes" id="UP000190188"/>
    </source>
</evidence>
<reference evidence="5 6" key="1">
    <citation type="submission" date="2017-01" db="EMBL/GenBank/DDBJ databases">
        <title>Genome analysis of Paenibacillus selenitrireducens ES3-24.</title>
        <authorList>
            <person name="Xu D."/>
            <person name="Yao R."/>
            <person name="Zheng S."/>
        </authorList>
    </citation>
    <scope>NUCLEOTIDE SEQUENCE [LARGE SCALE GENOMIC DNA]</scope>
    <source>
        <strain evidence="5 6">ES3-24</strain>
    </source>
</reference>
<comment type="similarity">
    <text evidence="1">Belongs to the GerABKA family.</text>
</comment>
<protein>
    <submittedName>
        <fullName evidence="5">Spore germination protein</fullName>
    </submittedName>
</protein>
<dbReference type="Proteomes" id="UP000190188">
    <property type="component" value="Unassembled WGS sequence"/>
</dbReference>
<keyword evidence="2 4" id="KW-0472">Membrane</keyword>
<gene>
    <name evidence="5" type="ORF">BVG16_04675</name>
</gene>
<dbReference type="Pfam" id="PF03323">
    <property type="entry name" value="GerA"/>
    <property type="match status" value="1"/>
</dbReference>
<keyword evidence="6" id="KW-1185">Reference proteome</keyword>
<feature type="transmembrane region" description="Helical" evidence="4">
    <location>
        <begin position="413"/>
        <end position="438"/>
    </location>
</feature>
<feature type="region of interest" description="Disordered" evidence="3">
    <location>
        <begin position="475"/>
        <end position="498"/>
    </location>
</feature>
<keyword evidence="4" id="KW-1133">Transmembrane helix</keyword>
<evidence type="ECO:0000256" key="1">
    <source>
        <dbReference type="ARBA" id="ARBA00005278"/>
    </source>
</evidence>
<evidence type="ECO:0000256" key="4">
    <source>
        <dbReference type="SAM" id="Phobius"/>
    </source>
</evidence>
<feature type="transmembrane region" description="Helical" evidence="4">
    <location>
        <begin position="379"/>
        <end position="401"/>
    </location>
</feature>
<organism evidence="5 6">
    <name type="scientific">Paenibacillus selenitireducens</name>
    <dbReference type="NCBI Taxonomy" id="1324314"/>
    <lineage>
        <taxon>Bacteria</taxon>
        <taxon>Bacillati</taxon>
        <taxon>Bacillota</taxon>
        <taxon>Bacilli</taxon>
        <taxon>Bacillales</taxon>
        <taxon>Paenibacillaceae</taxon>
        <taxon>Paenibacillus</taxon>
    </lineage>
</organism>
<dbReference type="PIRSF" id="PIRSF005690">
    <property type="entry name" value="GerBA"/>
    <property type="match status" value="1"/>
</dbReference>
<dbReference type="EMBL" id="MSZX01000002">
    <property type="protein sequence ID" value="OPA80049.1"/>
    <property type="molecule type" value="Genomic_DNA"/>
</dbReference>
<dbReference type="AlphaFoldDB" id="A0A1T2XJJ4"/>
<keyword evidence="4" id="KW-0812">Transmembrane</keyword>
<dbReference type="InterPro" id="IPR004995">
    <property type="entry name" value="Spore_Ger"/>
</dbReference>
<feature type="compositionally biased region" description="Polar residues" evidence="3">
    <location>
        <begin position="476"/>
        <end position="490"/>
    </location>
</feature>
<feature type="transmembrane region" description="Helical" evidence="4">
    <location>
        <begin position="290"/>
        <end position="312"/>
    </location>
</feature>
<dbReference type="STRING" id="1324314.BVG16_04675"/>
<dbReference type="PANTHER" id="PTHR22550">
    <property type="entry name" value="SPORE GERMINATION PROTEIN"/>
    <property type="match status" value="1"/>
</dbReference>
<dbReference type="PANTHER" id="PTHR22550:SF16">
    <property type="entry name" value="SPORE GERMINATION PROTEIN"/>
    <property type="match status" value="1"/>
</dbReference>
<proteinExistence type="inferred from homology"/>
<dbReference type="InterPro" id="IPR050768">
    <property type="entry name" value="UPF0353/GerABKA_families"/>
</dbReference>
<evidence type="ECO:0000313" key="5">
    <source>
        <dbReference type="EMBL" id="OPA80049.1"/>
    </source>
</evidence>
<evidence type="ECO:0000256" key="2">
    <source>
        <dbReference type="ARBA" id="ARBA00023136"/>
    </source>
</evidence>
<sequence length="498" mass="54985">MPISNNGSNPQGPTKPSTTLTENIQYAQSLFQDSQDFMVRQFTIQLTGEQAAILFLSNLTDKNALNNNVLYPLMYEKSVLSAVAISHVKKSASWDEIISAILLGSSVLFIDKKYDASILDTQGWPQRSISDPQLEASLKGGHQGFVETGSQNIALIRRFIPNLELKVKEMKVGQRGSATVTLLYLEDVIDPGILTELEERIQNIQVDAILNTGELEEYIEDNTFSPFPQFIATERPDAAASHILQGRVAIIVDRSPIALIGPTTFNSFFQSVDDYSSRWIVSSFIRSLRFLAFFIAIFLPALYIALISYNYVIIPINLILSIGASRERVPFPPFIEAILMEITLEMLREAGIRLPAPIGQTVGIVGGIVIGQAAVQAGIVSNIMVIIVAATAISSFIIPSYDMGAAIRFIRFPMMILASLFGIFGITIGFMMLMVHLITLDSLGTPYGSPYSPVRFSDWKDSVIRLPLWLMKKRPVSSNPQQLERQTPSPTKAEKGDS</sequence>
<accession>A0A1T2XJJ4</accession>
<dbReference type="GO" id="GO:0016020">
    <property type="term" value="C:membrane"/>
    <property type="evidence" value="ECO:0007669"/>
    <property type="project" value="InterPro"/>
</dbReference>